<organism evidence="4 5">
    <name type="scientific">Herbaspirillum chlorophenolicum</name>
    <dbReference type="NCBI Taxonomy" id="211589"/>
    <lineage>
        <taxon>Bacteria</taxon>
        <taxon>Pseudomonadati</taxon>
        <taxon>Pseudomonadota</taxon>
        <taxon>Betaproteobacteria</taxon>
        <taxon>Burkholderiales</taxon>
        <taxon>Oxalobacteraceae</taxon>
        <taxon>Herbaspirillum</taxon>
    </lineage>
</organism>
<dbReference type="CDD" id="cd08517">
    <property type="entry name" value="PBP2_NikA_DppA_OppA_like_13"/>
    <property type="match status" value="1"/>
</dbReference>
<dbReference type="Proteomes" id="UP001617427">
    <property type="component" value="Unassembled WGS sequence"/>
</dbReference>
<reference evidence="4 5" key="1">
    <citation type="submission" date="2024-10" db="EMBL/GenBank/DDBJ databases">
        <title>The Natural Products Discovery Center: Release of the First 8490 Sequenced Strains for Exploring Actinobacteria Biosynthetic Diversity.</title>
        <authorList>
            <person name="Kalkreuter E."/>
            <person name="Kautsar S.A."/>
            <person name="Yang D."/>
            <person name="Bader C.D."/>
            <person name="Teijaro C.N."/>
            <person name="Fluegel L."/>
            <person name="Davis C.M."/>
            <person name="Simpson J.R."/>
            <person name="Lauterbach L."/>
            <person name="Steele A.D."/>
            <person name="Gui C."/>
            <person name="Meng S."/>
            <person name="Li G."/>
            <person name="Viehrig K."/>
            <person name="Ye F."/>
            <person name="Su P."/>
            <person name="Kiefer A.F."/>
            <person name="Nichols A."/>
            <person name="Cepeda A.J."/>
            <person name="Yan W."/>
            <person name="Fan B."/>
            <person name="Jiang Y."/>
            <person name="Adhikari A."/>
            <person name="Zheng C.-J."/>
            <person name="Schuster L."/>
            <person name="Cowan T.M."/>
            <person name="Smanski M.J."/>
            <person name="Chevrette M.G."/>
            <person name="De Carvalho L.P.S."/>
            <person name="Shen B."/>
        </authorList>
    </citation>
    <scope>NUCLEOTIDE SEQUENCE [LARGE SCALE GENOMIC DNA]</scope>
    <source>
        <strain evidence="4 5">NPDC087045</strain>
    </source>
</reference>
<proteinExistence type="inferred from homology"/>
<dbReference type="SUPFAM" id="SSF53850">
    <property type="entry name" value="Periplasmic binding protein-like II"/>
    <property type="match status" value="1"/>
</dbReference>
<evidence type="ECO:0000256" key="1">
    <source>
        <dbReference type="ARBA" id="ARBA00005695"/>
    </source>
</evidence>
<gene>
    <name evidence="4" type="ORF">ACIPEN_03085</name>
</gene>
<name>A0ABW8ETR5_9BURK</name>
<dbReference type="InterPro" id="IPR030678">
    <property type="entry name" value="Peptide/Ni-bd"/>
</dbReference>
<dbReference type="Gene3D" id="3.40.190.10">
    <property type="entry name" value="Periplasmic binding protein-like II"/>
    <property type="match status" value="1"/>
</dbReference>
<dbReference type="InterPro" id="IPR000914">
    <property type="entry name" value="SBP_5_dom"/>
</dbReference>
<dbReference type="PANTHER" id="PTHR30290:SF38">
    <property type="entry name" value="D,D-DIPEPTIDE-BINDING PERIPLASMIC PROTEIN DDPA-RELATED"/>
    <property type="match status" value="1"/>
</dbReference>
<dbReference type="Gene3D" id="3.90.76.10">
    <property type="entry name" value="Dipeptide-binding Protein, Domain 1"/>
    <property type="match status" value="1"/>
</dbReference>
<dbReference type="PANTHER" id="PTHR30290">
    <property type="entry name" value="PERIPLASMIC BINDING COMPONENT OF ABC TRANSPORTER"/>
    <property type="match status" value="1"/>
</dbReference>
<evidence type="ECO:0000256" key="2">
    <source>
        <dbReference type="ARBA" id="ARBA00022729"/>
    </source>
</evidence>
<dbReference type="EMBL" id="JBIUZV010000002">
    <property type="protein sequence ID" value="MFJ3044795.1"/>
    <property type="molecule type" value="Genomic_DNA"/>
</dbReference>
<comment type="caution">
    <text evidence="4">The sequence shown here is derived from an EMBL/GenBank/DDBJ whole genome shotgun (WGS) entry which is preliminary data.</text>
</comment>
<evidence type="ECO:0000259" key="3">
    <source>
        <dbReference type="Pfam" id="PF00496"/>
    </source>
</evidence>
<protein>
    <submittedName>
        <fullName evidence="4">ABC transporter substrate-binding protein</fullName>
    </submittedName>
</protein>
<evidence type="ECO:0000313" key="4">
    <source>
        <dbReference type="EMBL" id="MFJ3044795.1"/>
    </source>
</evidence>
<keyword evidence="2" id="KW-0732">Signal</keyword>
<evidence type="ECO:0000313" key="5">
    <source>
        <dbReference type="Proteomes" id="UP001617427"/>
    </source>
</evidence>
<dbReference type="PIRSF" id="PIRSF002741">
    <property type="entry name" value="MppA"/>
    <property type="match status" value="1"/>
</dbReference>
<comment type="similarity">
    <text evidence="1">Belongs to the bacterial solute-binding protein 5 family.</text>
</comment>
<feature type="domain" description="Solute-binding protein family 5" evidence="3">
    <location>
        <begin position="84"/>
        <end position="451"/>
    </location>
</feature>
<dbReference type="Pfam" id="PF00496">
    <property type="entry name" value="SBP_bac_5"/>
    <property type="match status" value="1"/>
</dbReference>
<dbReference type="InterPro" id="IPR039424">
    <property type="entry name" value="SBP_5"/>
</dbReference>
<dbReference type="RefSeq" id="WP_402698287.1">
    <property type="nucleotide sequence ID" value="NZ_JBIUZV010000002.1"/>
</dbReference>
<accession>A0ABW8ETR5</accession>
<keyword evidence="5" id="KW-1185">Reference proteome</keyword>
<dbReference type="Gene3D" id="3.10.105.10">
    <property type="entry name" value="Dipeptide-binding Protein, Domain 3"/>
    <property type="match status" value="1"/>
</dbReference>
<sequence length="539" mass="60539">MSIRVPRRHLLNPLIALPLIGSLLFLLPLQGQAQAQAKYGGTLQAIVQPEPPVLTNAFNTSFPIGVVATNVFDGLITFDEQQRPQPSLATGWNISDDGKTVTFKLRQGVKWHDGQEFTSADVQFSALEIWKKIHPRGRNTFAAIQAVDTPDKYTAVFRLSHPSLVIFSSLNANEGQILPRHLYQGTDILKNPYNLKPVGTGPFRFKEWQKGQYIVLERNPDYWDTGKPYLDRLVFRVIPDASSRAAALETGDAQYAPFDQVPLSDVKRIAALPNLAVSLDGYAWQSAFVFLEFNLRNPILQNLKVRQAIAHAIDKQALINTVWYGLGKPATGPIPSSLKAFYTVDGVPQYNFDVAKAEKLLDEAGYPRKADGVRFKLRQEYQNFHEAFKNNAEFIRQALKRVGIEVDIRNRDIAGHLKAVYTDHDFDINTGRWVPTLDPEVGSFRHYWTKSIAPGVAWTNASGYSNPKFDKLIESIQVEPNAKKRAELFHQFQRLAETDLPVIPLIEQANFTVYNKAVHGLGKAPDAALSSLKNVWLDR</sequence>